<evidence type="ECO:0000256" key="1">
    <source>
        <dbReference type="ARBA" id="ARBA00004141"/>
    </source>
</evidence>
<proteinExistence type="inferred from homology"/>
<dbReference type="AlphaFoldDB" id="I0Z5A7"/>
<dbReference type="GO" id="GO:0016020">
    <property type="term" value="C:membrane"/>
    <property type="evidence" value="ECO:0007669"/>
    <property type="project" value="UniProtKB-SubCell"/>
</dbReference>
<organism evidence="7 8">
    <name type="scientific">Coccomyxa subellipsoidea (strain C-169)</name>
    <name type="common">Green microalga</name>
    <dbReference type="NCBI Taxonomy" id="574566"/>
    <lineage>
        <taxon>Eukaryota</taxon>
        <taxon>Viridiplantae</taxon>
        <taxon>Chlorophyta</taxon>
        <taxon>core chlorophytes</taxon>
        <taxon>Trebouxiophyceae</taxon>
        <taxon>Trebouxiophyceae incertae sedis</taxon>
        <taxon>Coccomyxaceae</taxon>
        <taxon>Coccomyxa</taxon>
        <taxon>Coccomyxa subellipsoidea</taxon>
    </lineage>
</organism>
<comment type="subcellular location">
    <subcellularLocation>
        <location evidence="1">Membrane</location>
        <topology evidence="1">Multi-pass membrane protein</topology>
    </subcellularLocation>
</comment>
<evidence type="ECO:0000256" key="5">
    <source>
        <dbReference type="ARBA" id="ARBA00023136"/>
    </source>
</evidence>
<dbReference type="Proteomes" id="UP000007264">
    <property type="component" value="Unassembled WGS sequence"/>
</dbReference>
<dbReference type="GeneID" id="17043830"/>
<evidence type="ECO:0000313" key="8">
    <source>
        <dbReference type="Proteomes" id="UP000007264"/>
    </source>
</evidence>
<dbReference type="PANTHER" id="PTHR12290">
    <property type="entry name" value="CORNICHON-RELATED"/>
    <property type="match status" value="1"/>
</dbReference>
<comment type="similarity">
    <text evidence="2">Belongs to the cornichon family.</text>
</comment>
<dbReference type="eggNOG" id="KOG2729">
    <property type="taxonomic scope" value="Eukaryota"/>
</dbReference>
<dbReference type="RefSeq" id="XP_005650370.1">
    <property type="nucleotide sequence ID" value="XM_005650313.1"/>
</dbReference>
<dbReference type="KEGG" id="csl:COCSUDRAFT_46391"/>
<evidence type="ECO:0000256" key="3">
    <source>
        <dbReference type="ARBA" id="ARBA00022692"/>
    </source>
</evidence>
<keyword evidence="4 6" id="KW-1133">Transmembrane helix</keyword>
<name>I0Z5A7_COCSC</name>
<reference evidence="7 8" key="1">
    <citation type="journal article" date="2012" name="Genome Biol.">
        <title>The genome of the polar eukaryotic microalga coccomyxa subellipsoidea reveals traits of cold adaptation.</title>
        <authorList>
            <person name="Blanc G."/>
            <person name="Agarkova I."/>
            <person name="Grimwood J."/>
            <person name="Kuo A."/>
            <person name="Brueggeman A."/>
            <person name="Dunigan D."/>
            <person name="Gurnon J."/>
            <person name="Ladunga I."/>
            <person name="Lindquist E."/>
            <person name="Lucas S."/>
            <person name="Pangilinan J."/>
            <person name="Proschold T."/>
            <person name="Salamov A."/>
            <person name="Schmutz J."/>
            <person name="Weeks D."/>
            <person name="Yamada T."/>
            <person name="Claverie J.M."/>
            <person name="Grigoriev I."/>
            <person name="Van Etten J."/>
            <person name="Lomsadze A."/>
            <person name="Borodovsky M."/>
        </authorList>
    </citation>
    <scope>NUCLEOTIDE SEQUENCE [LARGE SCALE GENOMIC DNA]</scope>
    <source>
        <strain evidence="7 8">C-169</strain>
    </source>
</reference>
<dbReference type="Pfam" id="PF03311">
    <property type="entry name" value="Cornichon"/>
    <property type="match status" value="1"/>
</dbReference>
<evidence type="ECO:0000313" key="7">
    <source>
        <dbReference type="EMBL" id="EIE25826.1"/>
    </source>
</evidence>
<dbReference type="EMBL" id="AGSI01000003">
    <property type="protein sequence ID" value="EIE25826.1"/>
    <property type="molecule type" value="Genomic_DNA"/>
</dbReference>
<keyword evidence="8" id="KW-1185">Reference proteome</keyword>
<dbReference type="STRING" id="574566.I0Z5A7"/>
<dbReference type="InterPro" id="IPR003377">
    <property type="entry name" value="Cornichon"/>
</dbReference>
<sequence length="156" mass="17964">MNFTFLVWLLAFFIQLALLGMSMYGLIILSDLENDFINPHDSSASLNTWVMPEYIAQGVLTAILLLTGKWVSGLVMLCLLAWNVRTYLRNEHKVDVTEVFRQIPREKNIRIIKLIFYLVGFVYFIYRVVHTAVTSFLTPESREAAHKLFQDAAATM</sequence>
<keyword evidence="5 6" id="KW-0472">Membrane</keyword>
<evidence type="ECO:0000256" key="2">
    <source>
        <dbReference type="ARBA" id="ARBA00010095"/>
    </source>
</evidence>
<feature type="transmembrane region" description="Helical" evidence="6">
    <location>
        <begin position="111"/>
        <end position="129"/>
    </location>
</feature>
<feature type="transmembrane region" description="Helical" evidence="6">
    <location>
        <begin position="54"/>
        <end position="82"/>
    </location>
</feature>
<dbReference type="SMART" id="SM01398">
    <property type="entry name" value="Cornichon"/>
    <property type="match status" value="1"/>
</dbReference>
<evidence type="ECO:0000256" key="4">
    <source>
        <dbReference type="ARBA" id="ARBA00022989"/>
    </source>
</evidence>
<keyword evidence="3 6" id="KW-0812">Transmembrane</keyword>
<dbReference type="GO" id="GO:0016192">
    <property type="term" value="P:vesicle-mediated transport"/>
    <property type="evidence" value="ECO:0007669"/>
    <property type="project" value="InterPro"/>
</dbReference>
<dbReference type="OrthoDB" id="434393at2759"/>
<evidence type="ECO:0000256" key="6">
    <source>
        <dbReference type="SAM" id="Phobius"/>
    </source>
</evidence>
<protein>
    <submittedName>
        <fullName evidence="7">Cornichon-like protein</fullName>
    </submittedName>
</protein>
<gene>
    <name evidence="7" type="ORF">COCSUDRAFT_46391</name>
</gene>
<accession>I0Z5A7</accession>
<comment type="caution">
    <text evidence="7">The sequence shown here is derived from an EMBL/GenBank/DDBJ whole genome shotgun (WGS) entry which is preliminary data.</text>
</comment>